<dbReference type="Gene3D" id="2.30.110.10">
    <property type="entry name" value="Electron Transport, Fmn-binding Protein, Chain A"/>
    <property type="match status" value="1"/>
</dbReference>
<organism evidence="2 3">
    <name type="scientific">Candidatus Salinicoccus stercoripullorum</name>
    <dbReference type="NCBI Taxonomy" id="2838756"/>
    <lineage>
        <taxon>Bacteria</taxon>
        <taxon>Bacillati</taxon>
        <taxon>Bacillota</taxon>
        <taxon>Bacilli</taxon>
        <taxon>Bacillales</taxon>
        <taxon>Staphylococcaceae</taxon>
        <taxon>Salinicoccus</taxon>
    </lineage>
</organism>
<dbReference type="AlphaFoldDB" id="A0A9D1TZW7"/>
<comment type="caution">
    <text evidence="2">The sequence shown here is derived from an EMBL/GenBank/DDBJ whole genome shotgun (WGS) entry which is preliminary data.</text>
</comment>
<reference evidence="2" key="2">
    <citation type="submission" date="2021-04" db="EMBL/GenBank/DDBJ databases">
        <authorList>
            <person name="Gilroy R."/>
        </authorList>
    </citation>
    <scope>NUCLEOTIDE SEQUENCE</scope>
    <source>
        <strain evidence="2">ChiHjej13B12-752</strain>
    </source>
</reference>
<accession>A0A9D1TZW7</accession>
<dbReference type="PANTHER" id="PTHR42815:SF2">
    <property type="entry name" value="FAD-BINDING, PUTATIVE (AFU_ORTHOLOGUE AFUA_6G07600)-RELATED"/>
    <property type="match status" value="1"/>
</dbReference>
<feature type="domain" description="Pyridoxamine 5'-phosphate oxidase N-terminal" evidence="1">
    <location>
        <begin position="54"/>
        <end position="181"/>
    </location>
</feature>
<dbReference type="InterPro" id="IPR011576">
    <property type="entry name" value="Pyridox_Oxase_N"/>
</dbReference>
<dbReference type="Pfam" id="PF01243">
    <property type="entry name" value="PNPOx_N"/>
    <property type="match status" value="1"/>
</dbReference>
<dbReference type="PANTHER" id="PTHR42815">
    <property type="entry name" value="FAD-BINDING, PUTATIVE (AFU_ORTHOLOGUE AFUA_6G07600)-RELATED"/>
    <property type="match status" value="1"/>
</dbReference>
<name>A0A9D1TZW7_9STAP</name>
<dbReference type="InterPro" id="IPR012349">
    <property type="entry name" value="Split_barrel_FMN-bd"/>
</dbReference>
<dbReference type="EMBL" id="DXHR01000003">
    <property type="protein sequence ID" value="HIW11689.1"/>
    <property type="molecule type" value="Genomic_DNA"/>
</dbReference>
<evidence type="ECO:0000313" key="3">
    <source>
        <dbReference type="Proteomes" id="UP000823989"/>
    </source>
</evidence>
<dbReference type="SUPFAM" id="SSF50475">
    <property type="entry name" value="FMN-binding split barrel"/>
    <property type="match status" value="1"/>
</dbReference>
<gene>
    <name evidence="2" type="ORF">H9891_00785</name>
</gene>
<sequence length="213" mass="24359">MTRLRRKAQPFYVYRERSVQMSKGEKELQKKYGTKRRADAFYNNQMIDFLNLRMKEFIAARDLLFISTSDAAGNCDASLRAGEPGFVRVLDDTTLIYPEYRGNGVMASMGNILENPHIGLMFIDFTEDQTGLHINGAARIVENDALHTLGLTEVDIQSMQKIERGRAERWVAIDVHEAYIHCSKHIPVMKKQMAGPIRKSPEKNRGDYFGVKK</sequence>
<evidence type="ECO:0000259" key="1">
    <source>
        <dbReference type="Pfam" id="PF01243"/>
    </source>
</evidence>
<protein>
    <submittedName>
        <fullName evidence="2">Pyridoxamine 5'-phosphate oxidase family protein</fullName>
    </submittedName>
</protein>
<proteinExistence type="predicted"/>
<evidence type="ECO:0000313" key="2">
    <source>
        <dbReference type="EMBL" id="HIW11689.1"/>
    </source>
</evidence>
<reference evidence="2" key="1">
    <citation type="journal article" date="2021" name="PeerJ">
        <title>Extensive microbial diversity within the chicken gut microbiome revealed by metagenomics and culture.</title>
        <authorList>
            <person name="Gilroy R."/>
            <person name="Ravi A."/>
            <person name="Getino M."/>
            <person name="Pursley I."/>
            <person name="Horton D.L."/>
            <person name="Alikhan N.F."/>
            <person name="Baker D."/>
            <person name="Gharbi K."/>
            <person name="Hall N."/>
            <person name="Watson M."/>
            <person name="Adriaenssens E.M."/>
            <person name="Foster-Nyarko E."/>
            <person name="Jarju S."/>
            <person name="Secka A."/>
            <person name="Antonio M."/>
            <person name="Oren A."/>
            <person name="Chaudhuri R.R."/>
            <person name="La Ragione R."/>
            <person name="Hildebrand F."/>
            <person name="Pallen M.J."/>
        </authorList>
    </citation>
    <scope>NUCLEOTIDE SEQUENCE</scope>
    <source>
        <strain evidence="2">ChiHjej13B12-752</strain>
    </source>
</reference>
<dbReference type="Proteomes" id="UP000823989">
    <property type="component" value="Unassembled WGS sequence"/>
</dbReference>